<gene>
    <name evidence="2" type="ORF">TOPH_05637</name>
</gene>
<protein>
    <submittedName>
        <fullName evidence="2">Uncharacterized protein</fullName>
    </submittedName>
</protein>
<feature type="compositionally biased region" description="Basic residues" evidence="1">
    <location>
        <begin position="189"/>
        <end position="198"/>
    </location>
</feature>
<comment type="caution">
    <text evidence="2">The sequence shown here is derived from an EMBL/GenBank/DDBJ whole genome shotgun (WGS) entry which is preliminary data.</text>
</comment>
<evidence type="ECO:0000256" key="1">
    <source>
        <dbReference type="SAM" id="MobiDB-lite"/>
    </source>
</evidence>
<organism evidence="2 3">
    <name type="scientific">Tolypocladium ophioglossoides (strain CBS 100239)</name>
    <name type="common">Snaketongue truffleclub</name>
    <name type="synonym">Elaphocordyceps ophioglossoides</name>
    <dbReference type="NCBI Taxonomy" id="1163406"/>
    <lineage>
        <taxon>Eukaryota</taxon>
        <taxon>Fungi</taxon>
        <taxon>Dikarya</taxon>
        <taxon>Ascomycota</taxon>
        <taxon>Pezizomycotina</taxon>
        <taxon>Sordariomycetes</taxon>
        <taxon>Hypocreomycetidae</taxon>
        <taxon>Hypocreales</taxon>
        <taxon>Ophiocordycipitaceae</taxon>
        <taxon>Tolypocladium</taxon>
    </lineage>
</organism>
<proteinExistence type="predicted"/>
<feature type="compositionally biased region" description="Basic residues" evidence="1">
    <location>
        <begin position="91"/>
        <end position="105"/>
    </location>
</feature>
<name>A0A0L0N789_TOLOC</name>
<feature type="compositionally biased region" description="Basic and acidic residues" evidence="1">
    <location>
        <begin position="214"/>
        <end position="224"/>
    </location>
</feature>
<dbReference type="EMBL" id="LFRF01000017">
    <property type="protein sequence ID" value="KND89695.1"/>
    <property type="molecule type" value="Genomic_DNA"/>
</dbReference>
<feature type="non-terminal residue" evidence="2">
    <location>
        <position position="1"/>
    </location>
</feature>
<feature type="compositionally biased region" description="Basic and acidic residues" evidence="1">
    <location>
        <begin position="235"/>
        <end position="257"/>
    </location>
</feature>
<accession>A0A0L0N789</accession>
<dbReference type="Proteomes" id="UP000036947">
    <property type="component" value="Unassembled WGS sequence"/>
</dbReference>
<feature type="region of interest" description="Disordered" evidence="1">
    <location>
        <begin position="180"/>
        <end position="257"/>
    </location>
</feature>
<keyword evidence="3" id="KW-1185">Reference proteome</keyword>
<sequence>HHSTLRGLDWPLIDDGLIADFHLPSPPRCPCPAAPSLSHPFLCSLSISSCSGTVPLVHDHFHYRAVSVSVPPSASVRRLSVPSASSSVVCRRRPSPVVRHPHPHPRPLSSARVTSPGASQSSAYALSTVAHLPLGHPRERAPPYLPREPTRPGVSPTPRQYRQAVFPNPPAAHRLLRRGNQTSAPWQHLPRHGRPRQRRSPEEVQQHPPGLPRAPRDPGADQRPGRPAQPQRQLDQCKRSVDHPHRPDSLPQDLLRRDPRRLTGDFVDAHKHDVHVRLVSHVPLRPRRPVRVQQRRLRQPKHVGANRQWRPVHAHQEVPPRRPHRAVPPEHPLHPLRPGIFHY</sequence>
<reference evidence="2" key="1">
    <citation type="journal article" date="2015" name="BMC Genomics">
        <title>The genome of the truffle-parasite Tolypocladium ophioglossoides and the evolution of antifungal peptaibiotics.</title>
        <authorList>
            <person name="Quandt C.A."/>
            <person name="Bushley K.E."/>
            <person name="Spatafora J.W."/>
        </authorList>
    </citation>
    <scope>NUCLEOTIDE SEQUENCE [LARGE SCALE GENOMIC DNA]</scope>
    <source>
        <strain evidence="2">CBS 100239</strain>
    </source>
</reference>
<evidence type="ECO:0000313" key="3">
    <source>
        <dbReference type="Proteomes" id="UP000036947"/>
    </source>
</evidence>
<feature type="region of interest" description="Disordered" evidence="1">
    <location>
        <begin position="91"/>
        <end position="164"/>
    </location>
</feature>
<feature type="compositionally biased region" description="Polar residues" evidence="1">
    <location>
        <begin position="116"/>
        <end position="125"/>
    </location>
</feature>
<feature type="region of interest" description="Disordered" evidence="1">
    <location>
        <begin position="313"/>
        <end position="338"/>
    </location>
</feature>
<dbReference type="AlphaFoldDB" id="A0A0L0N789"/>
<evidence type="ECO:0000313" key="2">
    <source>
        <dbReference type="EMBL" id="KND89695.1"/>
    </source>
</evidence>